<comment type="caution">
    <text evidence="1">The sequence shown here is derived from an EMBL/GenBank/DDBJ whole genome shotgun (WGS) entry which is preliminary data.</text>
</comment>
<sequence>MFGSTIHTISDEALRMLEESQMAGTLSSDQRIRRLRPEILGACSNEEIEVPVFLDSVEAIRFIGFKKEAAEQILQCFHAAYNEKGKTKTTDPLIVHDLTSFAKGHLEGKGNAWLPDHDWNGSLKAMGIRKRTRQGICSEDPEVSCVRFTNSAKTWARETIEDMWIFLTAIDKNIKRYLRRIQSDVQRTN</sequence>
<accession>A0AAN6IF28</accession>
<organism evidence="1 2">
    <name type="scientific">Exophiala viscosa</name>
    <dbReference type="NCBI Taxonomy" id="2486360"/>
    <lineage>
        <taxon>Eukaryota</taxon>
        <taxon>Fungi</taxon>
        <taxon>Dikarya</taxon>
        <taxon>Ascomycota</taxon>
        <taxon>Pezizomycotina</taxon>
        <taxon>Eurotiomycetes</taxon>
        <taxon>Chaetothyriomycetidae</taxon>
        <taxon>Chaetothyriales</taxon>
        <taxon>Herpotrichiellaceae</taxon>
        <taxon>Exophiala</taxon>
    </lineage>
</organism>
<dbReference type="EMBL" id="MU404354">
    <property type="protein sequence ID" value="KAI1613149.1"/>
    <property type="molecule type" value="Genomic_DNA"/>
</dbReference>
<dbReference type="AlphaFoldDB" id="A0AAN6IF28"/>
<evidence type="ECO:0000313" key="1">
    <source>
        <dbReference type="EMBL" id="KAI1613149.1"/>
    </source>
</evidence>
<evidence type="ECO:0000313" key="2">
    <source>
        <dbReference type="Proteomes" id="UP001203852"/>
    </source>
</evidence>
<protein>
    <submittedName>
        <fullName evidence="1">Uncharacterized protein</fullName>
    </submittedName>
</protein>
<reference evidence="1" key="1">
    <citation type="journal article" date="2022" name="bioRxiv">
        <title>Deciphering the potential niche of two novel black yeast fungi from a biological soil crust based on their genomes, phenotypes, and melanin regulation.</title>
        <authorList>
            <consortium name="DOE Joint Genome Institute"/>
            <person name="Carr E.C."/>
            <person name="Barton Q."/>
            <person name="Grambo S."/>
            <person name="Sullivan M."/>
            <person name="Renfro C.M."/>
            <person name="Kuo A."/>
            <person name="Pangilinan J."/>
            <person name="Lipzen A."/>
            <person name="Keymanesh K."/>
            <person name="Savage E."/>
            <person name="Barry K."/>
            <person name="Grigoriev I.V."/>
            <person name="Riekhof W.R."/>
            <person name="Harris S.S."/>
        </authorList>
    </citation>
    <scope>NUCLEOTIDE SEQUENCE</scope>
    <source>
        <strain evidence="1">JF 03-4F</strain>
    </source>
</reference>
<name>A0AAN6IF28_9EURO</name>
<dbReference type="Proteomes" id="UP001203852">
    <property type="component" value="Unassembled WGS sequence"/>
</dbReference>
<gene>
    <name evidence="1" type="ORF">EDD36DRAFT_465285</name>
</gene>
<proteinExistence type="predicted"/>
<keyword evidence="2" id="KW-1185">Reference proteome</keyword>